<reference evidence="2 3" key="1">
    <citation type="submission" date="2013-09" db="EMBL/GenBank/DDBJ databases">
        <title>Genome sequencing of Arenimonas malthae.</title>
        <authorList>
            <person name="Chen F."/>
            <person name="Wang G."/>
        </authorList>
    </citation>
    <scope>NUCLEOTIDE SEQUENCE [LARGE SCALE GENOMIC DNA]</scope>
    <source>
        <strain evidence="2 3">CC-JY-1</strain>
    </source>
</reference>
<feature type="signal peptide" evidence="1">
    <location>
        <begin position="1"/>
        <end position="24"/>
    </location>
</feature>
<dbReference type="InterPro" id="IPR045500">
    <property type="entry name" value="DUF6491"/>
</dbReference>
<dbReference type="Proteomes" id="UP000029392">
    <property type="component" value="Unassembled WGS sequence"/>
</dbReference>
<accession>A0A091BCX5</accession>
<evidence type="ECO:0000313" key="3">
    <source>
        <dbReference type="Proteomes" id="UP000029392"/>
    </source>
</evidence>
<feature type="chain" id="PRO_5001869599" evidence="1">
    <location>
        <begin position="25"/>
        <end position="153"/>
    </location>
</feature>
<dbReference type="RefSeq" id="WP_043801540.1">
    <property type="nucleotide sequence ID" value="NZ_AVCH01000093.1"/>
</dbReference>
<comment type="caution">
    <text evidence="2">The sequence shown here is derived from an EMBL/GenBank/DDBJ whole genome shotgun (WGS) entry which is preliminary data.</text>
</comment>
<dbReference type="Pfam" id="PF20101">
    <property type="entry name" value="DUF6491"/>
    <property type="match status" value="1"/>
</dbReference>
<dbReference type="EMBL" id="AVCH01000093">
    <property type="protein sequence ID" value="KFN50503.1"/>
    <property type="molecule type" value="Genomic_DNA"/>
</dbReference>
<dbReference type="AlphaFoldDB" id="A0A091BCX5"/>
<organism evidence="2 3">
    <name type="scientific">Arenimonas malthae CC-JY-1</name>
    <dbReference type="NCBI Taxonomy" id="1384054"/>
    <lineage>
        <taxon>Bacteria</taxon>
        <taxon>Pseudomonadati</taxon>
        <taxon>Pseudomonadota</taxon>
        <taxon>Gammaproteobacteria</taxon>
        <taxon>Lysobacterales</taxon>
        <taxon>Lysobacteraceae</taxon>
        <taxon>Arenimonas</taxon>
    </lineage>
</organism>
<sequence>MNARLALTSLAFALSLGLALPALAVEPPTEPATRAAPASKAEKRLELLRANAGESVERVRFLRPMHGYEVVGPLELLVWETPFKAWLVTVRDSPACNRLEREWKLGFDVLNDTLNTANGYVVGDNGLRCRIDDLREVDVKAWRQAERDAGIAE</sequence>
<proteinExistence type="predicted"/>
<gene>
    <name evidence="2" type="ORF">N790_05090</name>
</gene>
<name>A0A091BCX5_9GAMM</name>
<evidence type="ECO:0000313" key="2">
    <source>
        <dbReference type="EMBL" id="KFN50503.1"/>
    </source>
</evidence>
<evidence type="ECO:0000256" key="1">
    <source>
        <dbReference type="SAM" id="SignalP"/>
    </source>
</evidence>
<keyword evidence="1" id="KW-0732">Signal</keyword>
<protein>
    <submittedName>
        <fullName evidence="2">Uncharacterized protein</fullName>
    </submittedName>
</protein>
<keyword evidence="3" id="KW-1185">Reference proteome</keyword>
<dbReference type="OrthoDB" id="5966602at2"/>
<dbReference type="PATRIC" id="fig|1384054.3.peg.904"/>